<protein>
    <submittedName>
        <fullName evidence="2">Uncharacterized protein</fullName>
    </submittedName>
</protein>
<feature type="coiled-coil region" evidence="1">
    <location>
        <begin position="145"/>
        <end position="172"/>
    </location>
</feature>
<comment type="caution">
    <text evidence="2">The sequence shown here is derived from an EMBL/GenBank/DDBJ whole genome shotgun (WGS) entry which is preliminary data.</text>
</comment>
<evidence type="ECO:0000313" key="2">
    <source>
        <dbReference type="EMBL" id="KAF6168153.1"/>
    </source>
</evidence>
<accession>A0A7J7NM17</accession>
<evidence type="ECO:0000256" key="1">
    <source>
        <dbReference type="SAM" id="Coils"/>
    </source>
</evidence>
<dbReference type="Proteomes" id="UP000541444">
    <property type="component" value="Unassembled WGS sequence"/>
</dbReference>
<organism evidence="2 3">
    <name type="scientific">Kingdonia uniflora</name>
    <dbReference type="NCBI Taxonomy" id="39325"/>
    <lineage>
        <taxon>Eukaryota</taxon>
        <taxon>Viridiplantae</taxon>
        <taxon>Streptophyta</taxon>
        <taxon>Embryophyta</taxon>
        <taxon>Tracheophyta</taxon>
        <taxon>Spermatophyta</taxon>
        <taxon>Magnoliopsida</taxon>
        <taxon>Ranunculales</taxon>
        <taxon>Circaeasteraceae</taxon>
        <taxon>Kingdonia</taxon>
    </lineage>
</organism>
<keyword evidence="1" id="KW-0175">Coiled coil</keyword>
<sequence>MCPWDSYLEIQQGLKGYEDRPLAVVRWFSQKRVHLHVPSFPAWYLGERCSLQETQLTQEGMDTSVDPAWRLRVADIDGTNRLLDVPHLSDVSGVPSAGLYHDTEYTQYLDESRRMYVSGQQVAYDWTASMYEHYTGMITGRDDIVREIDAQIQEFYDQNQELEQSIAELQEQLHRYHF</sequence>
<evidence type="ECO:0000313" key="3">
    <source>
        <dbReference type="Proteomes" id="UP000541444"/>
    </source>
</evidence>
<keyword evidence="3" id="KW-1185">Reference proteome</keyword>
<reference evidence="2 3" key="1">
    <citation type="journal article" date="2020" name="IScience">
        <title>Genome Sequencing of the Endangered Kingdonia uniflora (Circaeasteraceae, Ranunculales) Reveals Potential Mechanisms of Evolutionary Specialization.</title>
        <authorList>
            <person name="Sun Y."/>
            <person name="Deng T."/>
            <person name="Zhang A."/>
            <person name="Moore M.J."/>
            <person name="Landis J.B."/>
            <person name="Lin N."/>
            <person name="Zhang H."/>
            <person name="Zhang X."/>
            <person name="Huang J."/>
            <person name="Zhang X."/>
            <person name="Sun H."/>
            <person name="Wang H."/>
        </authorList>
    </citation>
    <scope>NUCLEOTIDE SEQUENCE [LARGE SCALE GENOMIC DNA]</scope>
    <source>
        <strain evidence="2">TB1705</strain>
        <tissue evidence="2">Leaf</tissue>
    </source>
</reference>
<gene>
    <name evidence="2" type="ORF">GIB67_011538</name>
</gene>
<proteinExistence type="predicted"/>
<dbReference type="AlphaFoldDB" id="A0A7J7NM17"/>
<name>A0A7J7NM17_9MAGN</name>
<dbReference type="EMBL" id="JACGCM010000704">
    <property type="protein sequence ID" value="KAF6168153.1"/>
    <property type="molecule type" value="Genomic_DNA"/>
</dbReference>